<gene>
    <name evidence="12" type="ORF">Naga_100058g25</name>
</gene>
<dbReference type="SMART" id="SM00490">
    <property type="entry name" value="HELICc"/>
    <property type="match status" value="1"/>
</dbReference>
<feature type="compositionally biased region" description="Basic and acidic residues" evidence="9">
    <location>
        <begin position="813"/>
        <end position="833"/>
    </location>
</feature>
<reference evidence="12 13" key="1">
    <citation type="journal article" date="2014" name="Mol. Plant">
        <title>Chromosome Scale Genome Assembly and Transcriptome Profiling of Nannochloropsis gaditana in Nitrogen Depletion.</title>
        <authorList>
            <person name="Corteggiani Carpinelli E."/>
            <person name="Telatin A."/>
            <person name="Vitulo N."/>
            <person name="Forcato C."/>
            <person name="D'Angelo M."/>
            <person name="Schiavon R."/>
            <person name="Vezzi A."/>
            <person name="Giacometti G.M."/>
            <person name="Morosinotto T."/>
            <person name="Valle G."/>
        </authorList>
    </citation>
    <scope>NUCLEOTIDE SEQUENCE [LARGE SCALE GENOMIC DNA]</scope>
    <source>
        <strain evidence="12 13">B-31</strain>
    </source>
</reference>
<dbReference type="PANTHER" id="PTHR10799">
    <property type="entry name" value="SNF2/RAD54 HELICASE FAMILY"/>
    <property type="match status" value="1"/>
</dbReference>
<dbReference type="InterPro" id="IPR049730">
    <property type="entry name" value="SNF2/RAD54-like_C"/>
</dbReference>
<dbReference type="Proteomes" id="UP000019335">
    <property type="component" value="Chromosome 4"/>
</dbReference>
<keyword evidence="13" id="KW-1185">Reference proteome</keyword>
<keyword evidence="8" id="KW-0539">Nucleus</keyword>
<evidence type="ECO:0000256" key="5">
    <source>
        <dbReference type="ARBA" id="ARBA00022806"/>
    </source>
</evidence>
<comment type="subcellular location">
    <subcellularLocation>
        <location evidence="1">Nucleus</location>
    </subcellularLocation>
</comment>
<dbReference type="SMART" id="SM00487">
    <property type="entry name" value="DEXDc"/>
    <property type="match status" value="1"/>
</dbReference>
<keyword evidence="4" id="KW-0378">Hydrolase</keyword>
<dbReference type="GO" id="GO:0004386">
    <property type="term" value="F:helicase activity"/>
    <property type="evidence" value="ECO:0007669"/>
    <property type="project" value="UniProtKB-KW"/>
</dbReference>
<dbReference type="SUPFAM" id="SSF52540">
    <property type="entry name" value="P-loop containing nucleoside triphosphate hydrolases"/>
    <property type="match status" value="2"/>
</dbReference>
<sequence length="888" mass="97803">MGVETGPSTRQSPANMTPSSQRQPLQKHTPRKTDTTRTVVGSGNGKKQTRSSSASPTKCSPSFKRRKTESEGESAVPTVLSQSINRLSPGPHPSSPHDLVCTKSERETGDLDDLRALNDPILTASIKAAQEEAERAVAVARAKEDEARKKSGPVVPRLLQGVGVTVNDAPTAEEALESTSNAPASHASSSLDPGLPMNGAATSRSGMRRTAQLDTLLQKASHFNNFILGKLEHGGKAAASAAPVGAVKSKKKRGPGRSSNEDEAAAAQAAHDREEALGDAARKMEGRKGGEGSMEQPASLKNGVLKTYQLEGLNWLSSLWMNGLNGILADEMGLGKTIQVISLFALLREKGVNGPFLVVAPLATLPNWVLEVRKWLPSASVCLYHGTVPERQALREEQMPVGRERETSKLFPIVVTSYEMASIDRKHLMSYHWRWLVVDEGQRIKNRNGRLFNELKEIPSESRLLLSGTPIQNSLEELWTLLNFCQPDIFDDLGVFRSWFGFQSIGKDTTVDDIIDEEHRERVVTKLHEVLRPFLLRRMKADVNIDLPAKKELVVYAHMSEIQHDYYRLAQAGQLREALVQQGVPDADKIRQTNPQMVLRKICNHPFLVAEPVTKAGTPIGEANPKILIEACGKLKLLDRMMCRLHAQGHRVLLFSQMTEMLTVLEDYLHYRQWKYCRIDGSVKVDARQEQIEAFNKDPSIFCFLLSTRAGGLGINLAGADTVIIYDSDWNPHRDAQAQDRAHRIGQTKAVAVYRMLTIGSVEIEMMEAQISKKKLERLSITGGDFRQAGRRSRGDITTEGLRRLLADDVKDIQRRHGDGGQEGGKEGGKGGAEEDITEEELGKILDRKGMFEEGGLSVDGRMYDLVVIAGSDLLSGISQGNREGGRE</sequence>
<feature type="domain" description="Helicase ATP-binding" evidence="10">
    <location>
        <begin position="317"/>
        <end position="488"/>
    </location>
</feature>
<keyword evidence="6" id="KW-0067">ATP-binding</keyword>
<dbReference type="CDD" id="cd18793">
    <property type="entry name" value="SF2_C_SNF"/>
    <property type="match status" value="1"/>
</dbReference>
<evidence type="ECO:0000259" key="10">
    <source>
        <dbReference type="PROSITE" id="PS51192"/>
    </source>
</evidence>
<feature type="region of interest" description="Disordered" evidence="9">
    <location>
        <begin position="1"/>
        <end position="116"/>
    </location>
</feature>
<dbReference type="Gene3D" id="3.40.50.300">
    <property type="entry name" value="P-loop containing nucleotide triphosphate hydrolases"/>
    <property type="match status" value="1"/>
</dbReference>
<feature type="region of interest" description="Disordered" evidence="9">
    <location>
        <begin position="813"/>
        <end position="837"/>
    </location>
</feature>
<dbReference type="PROSITE" id="PS51194">
    <property type="entry name" value="HELICASE_CTER"/>
    <property type="match status" value="1"/>
</dbReference>
<dbReference type="GO" id="GO:0016787">
    <property type="term" value="F:hydrolase activity"/>
    <property type="evidence" value="ECO:0007669"/>
    <property type="project" value="UniProtKB-KW"/>
</dbReference>
<evidence type="ECO:0000256" key="9">
    <source>
        <dbReference type="SAM" id="MobiDB-lite"/>
    </source>
</evidence>
<dbReference type="PROSITE" id="PS51192">
    <property type="entry name" value="HELICASE_ATP_BIND_1"/>
    <property type="match status" value="1"/>
</dbReference>
<dbReference type="InterPro" id="IPR038718">
    <property type="entry name" value="SNF2-like_sf"/>
</dbReference>
<organism evidence="12 13">
    <name type="scientific">Nannochloropsis gaditana</name>
    <dbReference type="NCBI Taxonomy" id="72520"/>
    <lineage>
        <taxon>Eukaryota</taxon>
        <taxon>Sar</taxon>
        <taxon>Stramenopiles</taxon>
        <taxon>Ochrophyta</taxon>
        <taxon>Eustigmatophyceae</taxon>
        <taxon>Eustigmatales</taxon>
        <taxon>Monodopsidaceae</taxon>
        <taxon>Nannochloropsis</taxon>
    </lineage>
</organism>
<dbReference type="GO" id="GO:0005524">
    <property type="term" value="F:ATP binding"/>
    <property type="evidence" value="ECO:0007669"/>
    <property type="project" value="UniProtKB-KW"/>
</dbReference>
<evidence type="ECO:0000256" key="3">
    <source>
        <dbReference type="ARBA" id="ARBA00022741"/>
    </source>
</evidence>
<dbReference type="InterPro" id="IPR014001">
    <property type="entry name" value="Helicase_ATP-bd"/>
</dbReference>
<dbReference type="Pfam" id="PF00271">
    <property type="entry name" value="Helicase_C"/>
    <property type="match status" value="1"/>
</dbReference>
<accession>W7TYC6</accession>
<evidence type="ECO:0000256" key="7">
    <source>
        <dbReference type="ARBA" id="ARBA00023054"/>
    </source>
</evidence>
<comment type="caution">
    <text evidence="12">The sequence shown here is derived from an EMBL/GenBank/DDBJ whole genome shotgun (WGS) entry which is preliminary data.</text>
</comment>
<keyword evidence="3" id="KW-0547">Nucleotide-binding</keyword>
<proteinExistence type="inferred from homology"/>
<evidence type="ECO:0000256" key="1">
    <source>
        <dbReference type="ARBA" id="ARBA00004123"/>
    </source>
</evidence>
<dbReference type="FunFam" id="3.40.50.10810:FF:000015">
    <property type="entry name" value="lymphoid-specific helicase isoform X1"/>
    <property type="match status" value="1"/>
</dbReference>
<evidence type="ECO:0000256" key="2">
    <source>
        <dbReference type="ARBA" id="ARBA00007025"/>
    </source>
</evidence>
<evidence type="ECO:0000313" key="13">
    <source>
        <dbReference type="Proteomes" id="UP000019335"/>
    </source>
</evidence>
<evidence type="ECO:0000256" key="4">
    <source>
        <dbReference type="ARBA" id="ARBA00022801"/>
    </source>
</evidence>
<feature type="domain" description="Helicase C-terminal" evidence="11">
    <location>
        <begin position="637"/>
        <end position="782"/>
    </location>
</feature>
<dbReference type="InterPro" id="IPR027417">
    <property type="entry name" value="P-loop_NTPase"/>
</dbReference>
<keyword evidence="7" id="KW-0175">Coiled coil</keyword>
<dbReference type="Gene3D" id="3.40.50.10810">
    <property type="entry name" value="Tandem AAA-ATPase domain"/>
    <property type="match status" value="1"/>
</dbReference>
<dbReference type="InterPro" id="IPR000330">
    <property type="entry name" value="SNF2_N"/>
</dbReference>
<dbReference type="Pfam" id="PF00176">
    <property type="entry name" value="SNF2-rel_dom"/>
    <property type="match status" value="1"/>
</dbReference>
<dbReference type="EMBL" id="AZIL01000281">
    <property type="protein sequence ID" value="EWM28488.1"/>
    <property type="molecule type" value="Genomic_DNA"/>
</dbReference>
<feature type="compositionally biased region" description="Polar residues" evidence="9">
    <location>
        <begin position="1"/>
        <end position="26"/>
    </location>
</feature>
<evidence type="ECO:0000313" key="12">
    <source>
        <dbReference type="EMBL" id="EWM28488.1"/>
    </source>
</evidence>
<comment type="similarity">
    <text evidence="2">Belongs to the SNF2/RAD54 helicase family.</text>
</comment>
<protein>
    <submittedName>
        <fullName evidence="12">Snf2 domanin containing helicase</fullName>
    </submittedName>
</protein>
<evidence type="ECO:0000256" key="6">
    <source>
        <dbReference type="ARBA" id="ARBA00022840"/>
    </source>
</evidence>
<feature type="region of interest" description="Disordered" evidence="9">
    <location>
        <begin position="169"/>
        <end position="207"/>
    </location>
</feature>
<evidence type="ECO:0000259" key="11">
    <source>
        <dbReference type="PROSITE" id="PS51194"/>
    </source>
</evidence>
<keyword evidence="5 12" id="KW-0347">Helicase</keyword>
<feature type="compositionally biased region" description="Low complexity" evidence="9">
    <location>
        <begin position="51"/>
        <end position="62"/>
    </location>
</feature>
<dbReference type="GO" id="GO:0005634">
    <property type="term" value="C:nucleus"/>
    <property type="evidence" value="ECO:0007669"/>
    <property type="project" value="UniProtKB-SubCell"/>
</dbReference>
<feature type="compositionally biased region" description="Polar residues" evidence="9">
    <location>
        <begin position="177"/>
        <end position="191"/>
    </location>
</feature>
<dbReference type="OrthoDB" id="5857104at2759"/>
<feature type="compositionally biased region" description="Basic and acidic residues" evidence="9">
    <location>
        <begin position="103"/>
        <end position="116"/>
    </location>
</feature>
<name>W7TYC6_9STRA</name>
<dbReference type="InterPro" id="IPR001650">
    <property type="entry name" value="Helicase_C-like"/>
</dbReference>
<evidence type="ECO:0000256" key="8">
    <source>
        <dbReference type="ARBA" id="ARBA00023242"/>
    </source>
</evidence>
<dbReference type="AlphaFoldDB" id="W7TYC6"/>
<feature type="region of interest" description="Disordered" evidence="9">
    <location>
        <begin position="239"/>
        <end position="274"/>
    </location>
</feature>